<dbReference type="Pfam" id="PF00107">
    <property type="entry name" value="ADH_zinc_N"/>
    <property type="match status" value="1"/>
</dbReference>
<keyword evidence="1" id="KW-0521">NADP</keyword>
<dbReference type="InterPro" id="IPR036291">
    <property type="entry name" value="NAD(P)-bd_dom_sf"/>
</dbReference>
<keyword evidence="5" id="KW-1185">Reference proteome</keyword>
<dbReference type="InterPro" id="IPR013154">
    <property type="entry name" value="ADH-like_N"/>
</dbReference>
<organism evidence="4 5">
    <name type="scientific">Pedosphaera parvula (strain Ellin514)</name>
    <dbReference type="NCBI Taxonomy" id="320771"/>
    <lineage>
        <taxon>Bacteria</taxon>
        <taxon>Pseudomonadati</taxon>
        <taxon>Verrucomicrobiota</taxon>
        <taxon>Pedosphaerae</taxon>
        <taxon>Pedosphaerales</taxon>
        <taxon>Pedosphaeraceae</taxon>
        <taxon>Pedosphaera</taxon>
    </lineage>
</organism>
<reference evidence="4 5" key="1">
    <citation type="journal article" date="2011" name="J. Bacteriol.">
        <title>Genome sequence of 'Pedosphaera parvula' Ellin514, an aerobic Verrucomicrobial isolate from pasture soil.</title>
        <authorList>
            <person name="Kant R."/>
            <person name="van Passel M.W."/>
            <person name="Sangwan P."/>
            <person name="Palva A."/>
            <person name="Lucas S."/>
            <person name="Copeland A."/>
            <person name="Lapidus A."/>
            <person name="Glavina Del Rio T."/>
            <person name="Dalin E."/>
            <person name="Tice H."/>
            <person name="Bruce D."/>
            <person name="Goodwin L."/>
            <person name="Pitluck S."/>
            <person name="Chertkov O."/>
            <person name="Larimer F.W."/>
            <person name="Land M.L."/>
            <person name="Hauser L."/>
            <person name="Brettin T.S."/>
            <person name="Detter J.C."/>
            <person name="Han S."/>
            <person name="de Vos W.M."/>
            <person name="Janssen P.H."/>
            <person name="Smidt H."/>
        </authorList>
    </citation>
    <scope>NUCLEOTIDE SEQUENCE [LARGE SCALE GENOMIC DNA]</scope>
    <source>
        <strain evidence="4 5">Ellin514</strain>
    </source>
</reference>
<feature type="domain" description="Enoyl reductase (ER)" evidence="3">
    <location>
        <begin position="11"/>
        <end position="326"/>
    </location>
</feature>
<dbReference type="STRING" id="320771.Cflav_PD4448"/>
<dbReference type="SUPFAM" id="SSF50129">
    <property type="entry name" value="GroES-like"/>
    <property type="match status" value="1"/>
</dbReference>
<sequence>MPTLIRFHKTGGPEVLQYDQVPARALQSGEIRLKVEAIGLNRAEVMFRAGQYVEAPVLPSMLGYEAAGVIEEVGPDVKGLKPGDRAASIPGFSMTRYGAYGDSVVLPAALMAKTPDRVSSIEAAASWMQYCTAYMLIEYGGMKRGDTVLITAAASSVGLAAIQLANVVGARPIATTRNADKVQALLEAGASAVINTKESNLVEQMRQLTNGKGADIIFDPVIGPQLEALCEAAAPSAQVFLYGLLDPRPVPFPLITALTKDLTFRTYKMSLLTGNPERLEHLKAWITQQLESGALKPKIARVFPFKQMVEAHRYMESSEQIGKIVVSVP</sequence>
<dbReference type="RefSeq" id="WP_007414659.1">
    <property type="nucleotide sequence ID" value="NZ_ABOX02000010.1"/>
</dbReference>
<proteinExistence type="predicted"/>
<evidence type="ECO:0000256" key="1">
    <source>
        <dbReference type="ARBA" id="ARBA00022857"/>
    </source>
</evidence>
<dbReference type="Gene3D" id="3.90.180.10">
    <property type="entry name" value="Medium-chain alcohol dehydrogenases, catalytic domain"/>
    <property type="match status" value="1"/>
</dbReference>
<protein>
    <submittedName>
        <fullName evidence="4">Alcohol dehydrogenase zinc-binding domain protein</fullName>
    </submittedName>
</protein>
<dbReference type="PANTHER" id="PTHR48106">
    <property type="entry name" value="QUINONE OXIDOREDUCTASE PIG3-RELATED"/>
    <property type="match status" value="1"/>
</dbReference>
<dbReference type="Pfam" id="PF08240">
    <property type="entry name" value="ADH_N"/>
    <property type="match status" value="1"/>
</dbReference>
<evidence type="ECO:0000313" key="4">
    <source>
        <dbReference type="EMBL" id="EEF61427.1"/>
    </source>
</evidence>
<name>B9XFR3_PEDPL</name>
<dbReference type="SMART" id="SM00829">
    <property type="entry name" value="PKS_ER"/>
    <property type="match status" value="1"/>
</dbReference>
<dbReference type="Gene3D" id="3.40.50.720">
    <property type="entry name" value="NAD(P)-binding Rossmann-like Domain"/>
    <property type="match status" value="1"/>
</dbReference>
<gene>
    <name evidence="4" type="ORF">Cflav_PD4448</name>
</gene>
<accession>B9XFR3</accession>
<comment type="caution">
    <text evidence="4">The sequence shown here is derived from an EMBL/GenBank/DDBJ whole genome shotgun (WGS) entry which is preliminary data.</text>
</comment>
<dbReference type="GO" id="GO:0016651">
    <property type="term" value="F:oxidoreductase activity, acting on NAD(P)H"/>
    <property type="evidence" value="ECO:0007669"/>
    <property type="project" value="TreeGrafter"/>
</dbReference>
<dbReference type="SUPFAM" id="SSF51735">
    <property type="entry name" value="NAD(P)-binding Rossmann-fold domains"/>
    <property type="match status" value="1"/>
</dbReference>
<evidence type="ECO:0000313" key="5">
    <source>
        <dbReference type="Proteomes" id="UP000003688"/>
    </source>
</evidence>
<evidence type="ECO:0000259" key="3">
    <source>
        <dbReference type="SMART" id="SM00829"/>
    </source>
</evidence>
<evidence type="ECO:0000256" key="2">
    <source>
        <dbReference type="ARBA" id="ARBA00023002"/>
    </source>
</evidence>
<dbReference type="PANTHER" id="PTHR48106:SF5">
    <property type="entry name" value="ZINC-CONTAINING ALCOHOL DEHYDROGENASE"/>
    <property type="match status" value="1"/>
</dbReference>
<dbReference type="AlphaFoldDB" id="B9XFR3"/>
<dbReference type="EMBL" id="ABOX02000010">
    <property type="protein sequence ID" value="EEF61427.1"/>
    <property type="molecule type" value="Genomic_DNA"/>
</dbReference>
<dbReference type="InterPro" id="IPR013149">
    <property type="entry name" value="ADH-like_C"/>
</dbReference>
<dbReference type="OrthoDB" id="9787435at2"/>
<dbReference type="Proteomes" id="UP000003688">
    <property type="component" value="Unassembled WGS sequence"/>
</dbReference>
<keyword evidence="2" id="KW-0560">Oxidoreductase</keyword>
<dbReference type="InterPro" id="IPR011032">
    <property type="entry name" value="GroES-like_sf"/>
</dbReference>
<dbReference type="GO" id="GO:0070402">
    <property type="term" value="F:NADPH binding"/>
    <property type="evidence" value="ECO:0007669"/>
    <property type="project" value="TreeGrafter"/>
</dbReference>
<dbReference type="InterPro" id="IPR020843">
    <property type="entry name" value="ER"/>
</dbReference>
<dbReference type="CDD" id="cd08268">
    <property type="entry name" value="MDR2"/>
    <property type="match status" value="1"/>
</dbReference>